<comment type="caution">
    <text evidence="1">The sequence shown here is derived from an EMBL/GenBank/DDBJ whole genome shotgun (WGS) entry which is preliminary data.</text>
</comment>
<dbReference type="InterPro" id="IPR052922">
    <property type="entry name" value="Cytidylate_Kinase-2"/>
</dbReference>
<dbReference type="SUPFAM" id="SSF52540">
    <property type="entry name" value="P-loop containing nucleoside triphosphate hydrolases"/>
    <property type="match status" value="1"/>
</dbReference>
<protein>
    <submittedName>
        <fullName evidence="1">Topology modulation protein</fullName>
    </submittedName>
</protein>
<evidence type="ECO:0000313" key="1">
    <source>
        <dbReference type="EMBL" id="GGO01196.1"/>
    </source>
</evidence>
<dbReference type="EMBL" id="BMLN01000006">
    <property type="protein sequence ID" value="GGO01196.1"/>
    <property type="molecule type" value="Genomic_DNA"/>
</dbReference>
<reference evidence="2" key="1">
    <citation type="journal article" date="2019" name="Int. J. Syst. Evol. Microbiol.">
        <title>The Global Catalogue of Microorganisms (GCM) 10K type strain sequencing project: providing services to taxonomists for standard genome sequencing and annotation.</title>
        <authorList>
            <consortium name="The Broad Institute Genomics Platform"/>
            <consortium name="The Broad Institute Genome Sequencing Center for Infectious Disease"/>
            <person name="Wu L."/>
            <person name="Ma J."/>
        </authorList>
    </citation>
    <scope>NUCLEOTIDE SEQUENCE [LARGE SCALE GENOMIC DNA]</scope>
    <source>
        <strain evidence="2">CGMCC 1.6964</strain>
    </source>
</reference>
<dbReference type="Proteomes" id="UP000606653">
    <property type="component" value="Unassembled WGS sequence"/>
</dbReference>
<gene>
    <name evidence="1" type="primary">flaR</name>
    <name evidence="1" type="ORF">GCM10010969_23220</name>
</gene>
<dbReference type="Gene3D" id="3.40.50.300">
    <property type="entry name" value="P-loop containing nucleotide triphosphate hydrolases"/>
    <property type="match status" value="1"/>
</dbReference>
<dbReference type="PANTHER" id="PTHR37816:SF3">
    <property type="entry name" value="MODULATES DNA TOPOLOGY"/>
    <property type="match status" value="1"/>
</dbReference>
<keyword evidence="2" id="KW-1185">Reference proteome</keyword>
<proteinExistence type="predicted"/>
<dbReference type="PANTHER" id="PTHR37816">
    <property type="entry name" value="YALI0E33011P"/>
    <property type="match status" value="1"/>
</dbReference>
<accession>A0ABQ2L3J0</accession>
<name>A0ABQ2L3J0_9BACL</name>
<organism evidence="1 2">
    <name type="scientific">Saccharibacillus kuerlensis</name>
    <dbReference type="NCBI Taxonomy" id="459527"/>
    <lineage>
        <taxon>Bacteria</taxon>
        <taxon>Bacillati</taxon>
        <taxon>Bacillota</taxon>
        <taxon>Bacilli</taxon>
        <taxon>Bacillales</taxon>
        <taxon>Paenibacillaceae</taxon>
        <taxon>Saccharibacillus</taxon>
    </lineage>
</organism>
<dbReference type="RefSeq" id="WP_018976135.1">
    <property type="nucleotide sequence ID" value="NZ_BMLN01000006.1"/>
</dbReference>
<evidence type="ECO:0000313" key="2">
    <source>
        <dbReference type="Proteomes" id="UP000606653"/>
    </source>
</evidence>
<sequence length="161" mass="19303">MIELLKNGVLEHMELPVIHLDSHYWQAGWTPTPNDEWDKFLKETVSGEEWIVDGNYTRTLDIRLQASDTIVFLDMRRLLCMYRIIKRRLMYHGKSRPDLNEACEEKLDAEFFVWVWNYRKKVRPKVLEAIRQHGEGKQTVILTSRKEVEVFFEQYLRMIGS</sequence>
<dbReference type="InterPro" id="IPR027417">
    <property type="entry name" value="P-loop_NTPase"/>
</dbReference>